<dbReference type="Gene3D" id="3.50.50.60">
    <property type="entry name" value="FAD/NAD(P)-binding domain"/>
    <property type="match status" value="1"/>
</dbReference>
<evidence type="ECO:0000256" key="4">
    <source>
        <dbReference type="ARBA" id="ARBA00022827"/>
    </source>
</evidence>
<organism evidence="6 7">
    <name type="scientific">Zooshikella ganghwensis</name>
    <dbReference type="NCBI Taxonomy" id="202772"/>
    <lineage>
        <taxon>Bacteria</taxon>
        <taxon>Pseudomonadati</taxon>
        <taxon>Pseudomonadota</taxon>
        <taxon>Gammaproteobacteria</taxon>
        <taxon>Oceanospirillales</taxon>
        <taxon>Zooshikellaceae</taxon>
        <taxon>Zooshikella</taxon>
    </lineage>
</organism>
<keyword evidence="7" id="KW-1185">Reference proteome</keyword>
<keyword evidence="4" id="KW-0274">FAD</keyword>
<dbReference type="InterPro" id="IPR036188">
    <property type="entry name" value="FAD/NAD-bd_sf"/>
</dbReference>
<evidence type="ECO:0000259" key="5">
    <source>
        <dbReference type="Pfam" id="PF00732"/>
    </source>
</evidence>
<name>A0A4P9VM02_9GAMM</name>
<proteinExistence type="inferred from homology"/>
<sequence length="305" mass="34146">MPDNPLKLNNPLRRHFIRQLMYGSTGICLSSLAISKSRSITTAVEPNTHYDYIVIGSGAGGAPVAVNLAKAGYSVLLLEAGAMEAKNLNYQIPAFHLLASEDPTMNWNFYVKHYSDPKLHGRRFVKSQQGMLYPRASTVGGCTAHHAMLTLYPANKDWDNIAQLTGDKSWQSYPMRQYFDRVKQWLPIEQASPAVLLKDQVLSKLITAASLTSNTTGRAFDIEANLNNPAMALRSRFSLNPNDWDNVSAQTEGLFMIPQSTYHHQRRGTREYVLETIQQHPTKLVLQTEALVQKIVFKPSKTGQL</sequence>
<evidence type="ECO:0000256" key="2">
    <source>
        <dbReference type="ARBA" id="ARBA00010790"/>
    </source>
</evidence>
<evidence type="ECO:0000313" key="6">
    <source>
        <dbReference type="EMBL" id="RDH44408.1"/>
    </source>
</evidence>
<evidence type="ECO:0000256" key="1">
    <source>
        <dbReference type="ARBA" id="ARBA00001974"/>
    </source>
</evidence>
<dbReference type="PANTHER" id="PTHR11552:SF147">
    <property type="entry name" value="CHOLINE DEHYDROGENASE, MITOCHONDRIAL"/>
    <property type="match status" value="1"/>
</dbReference>
<comment type="cofactor">
    <cofactor evidence="1">
        <name>FAD</name>
        <dbReference type="ChEBI" id="CHEBI:57692"/>
    </cofactor>
</comment>
<dbReference type="EMBL" id="NDXW01000001">
    <property type="protein sequence ID" value="RDH44408.1"/>
    <property type="molecule type" value="Genomic_DNA"/>
</dbReference>
<accession>A0A4P9VM02</accession>
<protein>
    <submittedName>
        <fullName evidence="6">GMC family oxidoreductase</fullName>
    </submittedName>
</protein>
<feature type="domain" description="Glucose-methanol-choline oxidoreductase N-terminal" evidence="5">
    <location>
        <begin position="51"/>
        <end position="298"/>
    </location>
</feature>
<dbReference type="AlphaFoldDB" id="A0A4P9VM02"/>
<dbReference type="SUPFAM" id="SSF51905">
    <property type="entry name" value="FAD/NAD(P)-binding domain"/>
    <property type="match status" value="1"/>
</dbReference>
<dbReference type="InterPro" id="IPR000172">
    <property type="entry name" value="GMC_OxRdtase_N"/>
</dbReference>
<reference evidence="6 7" key="1">
    <citation type="submission" date="2017-04" db="EMBL/GenBank/DDBJ databases">
        <title>Draft genome sequence of Zooshikella ganghwensis VG4 isolated from Red Sea sediments.</title>
        <authorList>
            <person name="Rehman Z."/>
            <person name="Alam I."/>
            <person name="Kamau A."/>
            <person name="Bajic V."/>
            <person name="Leiknes T."/>
        </authorList>
    </citation>
    <scope>NUCLEOTIDE SEQUENCE [LARGE SCALE GENOMIC DNA]</scope>
    <source>
        <strain evidence="6 7">VG4</strain>
    </source>
</reference>
<dbReference type="Proteomes" id="UP000257039">
    <property type="component" value="Unassembled WGS sequence"/>
</dbReference>
<dbReference type="Gene3D" id="3.30.560.10">
    <property type="entry name" value="Glucose Oxidase, domain 3"/>
    <property type="match status" value="1"/>
</dbReference>
<dbReference type="GO" id="GO:0016614">
    <property type="term" value="F:oxidoreductase activity, acting on CH-OH group of donors"/>
    <property type="evidence" value="ECO:0007669"/>
    <property type="project" value="InterPro"/>
</dbReference>
<dbReference type="GO" id="GO:0050660">
    <property type="term" value="F:flavin adenine dinucleotide binding"/>
    <property type="evidence" value="ECO:0007669"/>
    <property type="project" value="InterPro"/>
</dbReference>
<dbReference type="PANTHER" id="PTHR11552">
    <property type="entry name" value="GLUCOSE-METHANOL-CHOLINE GMC OXIDOREDUCTASE"/>
    <property type="match status" value="1"/>
</dbReference>
<evidence type="ECO:0000256" key="3">
    <source>
        <dbReference type="ARBA" id="ARBA00022630"/>
    </source>
</evidence>
<evidence type="ECO:0000313" key="7">
    <source>
        <dbReference type="Proteomes" id="UP000257039"/>
    </source>
</evidence>
<dbReference type="InterPro" id="IPR012132">
    <property type="entry name" value="GMC_OxRdtase"/>
</dbReference>
<keyword evidence="3" id="KW-0285">Flavoprotein</keyword>
<dbReference type="Pfam" id="PF00732">
    <property type="entry name" value="GMC_oxred_N"/>
    <property type="match status" value="1"/>
</dbReference>
<gene>
    <name evidence="6" type="ORF">B9G39_13705</name>
</gene>
<comment type="similarity">
    <text evidence="2">Belongs to the GMC oxidoreductase family.</text>
</comment>
<comment type="caution">
    <text evidence="6">The sequence shown here is derived from an EMBL/GenBank/DDBJ whole genome shotgun (WGS) entry which is preliminary data.</text>
</comment>